<dbReference type="EMBL" id="CM037619">
    <property type="protein sequence ID" value="KAH8008346.1"/>
    <property type="molecule type" value="Genomic_DNA"/>
</dbReference>
<organism evidence="1 2">
    <name type="scientific">Sphaerodactylus townsendi</name>
    <dbReference type="NCBI Taxonomy" id="933632"/>
    <lineage>
        <taxon>Eukaryota</taxon>
        <taxon>Metazoa</taxon>
        <taxon>Chordata</taxon>
        <taxon>Craniata</taxon>
        <taxon>Vertebrata</taxon>
        <taxon>Euteleostomi</taxon>
        <taxon>Lepidosauria</taxon>
        <taxon>Squamata</taxon>
        <taxon>Bifurcata</taxon>
        <taxon>Gekkota</taxon>
        <taxon>Sphaerodactylidae</taxon>
        <taxon>Sphaerodactylus</taxon>
    </lineage>
</organism>
<accession>A0ACB8FT38</accession>
<sequence length="404" mass="45244">MSTEREAQGLKENTQELKGEMSDKTEAQGRVGTEHECQGTEGKMATSDPRGQREKSLKDGASEASSSHSLLTKNTEAGGMVSGPRRGSSGDKNSTERDKTQTNKKGQKPKTEDAFKQLSIYFPKEQWAEMGDWEKIRYKNMKENYDFMTKLGLSAPKPAFMYYVRQSRKSAGNDSSESDEEWTPKPLVKSFRTSCIPNSVNEAKKKKQNHNQNKQINMEKFSKELVSLNQDVNKTHKNICADMSVHTADHATESKADLPRKIDSEKRDPEKRGQNKPGSTYSLRKRENKTYMEINEPNDDDFLYCEYCLIFFTDECSVHGPPVFIKDAAAEIGLEKRAALTLPPGLRIGPSGIPNAGLGVWNEGEVLLAGTHFGPYEGEMTEEEEAANSGYSWLVLFTYSASML</sequence>
<comment type="caution">
    <text evidence="1">The sequence shown here is derived from an EMBL/GenBank/DDBJ whole genome shotgun (WGS) entry which is preliminary data.</text>
</comment>
<proteinExistence type="predicted"/>
<name>A0ACB8FT38_9SAUR</name>
<reference evidence="1" key="1">
    <citation type="submission" date="2021-08" db="EMBL/GenBank/DDBJ databases">
        <title>The first chromosome-level gecko genome reveals the dynamic sex chromosomes of Neotropical dwarf geckos (Sphaerodactylidae: Sphaerodactylus).</title>
        <authorList>
            <person name="Pinto B.J."/>
            <person name="Keating S.E."/>
            <person name="Gamble T."/>
        </authorList>
    </citation>
    <scope>NUCLEOTIDE SEQUENCE</scope>
    <source>
        <strain evidence="1">TG3544</strain>
    </source>
</reference>
<dbReference type="Proteomes" id="UP000827872">
    <property type="component" value="Linkage Group LG06"/>
</dbReference>
<evidence type="ECO:0000313" key="2">
    <source>
        <dbReference type="Proteomes" id="UP000827872"/>
    </source>
</evidence>
<evidence type="ECO:0000313" key="1">
    <source>
        <dbReference type="EMBL" id="KAH8008346.1"/>
    </source>
</evidence>
<protein>
    <submittedName>
        <fullName evidence="1">Uncharacterized protein</fullName>
    </submittedName>
</protein>
<gene>
    <name evidence="1" type="ORF">K3G42_029200</name>
</gene>
<keyword evidence="2" id="KW-1185">Reference proteome</keyword>